<dbReference type="Pfam" id="PF25271">
    <property type="entry name" value="DUF7868"/>
    <property type="match status" value="1"/>
</dbReference>
<name>A0A328BC62_9BACT</name>
<dbReference type="AlphaFoldDB" id="A0A328BC62"/>
<evidence type="ECO:0000313" key="3">
    <source>
        <dbReference type="Proteomes" id="UP000248553"/>
    </source>
</evidence>
<reference evidence="3" key="1">
    <citation type="submission" date="2018-05" db="EMBL/GenBank/DDBJ databases">
        <authorList>
            <person name="Nie L."/>
        </authorList>
    </citation>
    <scope>NUCLEOTIDE SEQUENCE [LARGE SCALE GENOMIC DNA]</scope>
    <source>
        <strain evidence="3">NL</strain>
    </source>
</reference>
<organism evidence="2 3">
    <name type="scientific">Hymenobacter edaphi</name>
    <dbReference type="NCBI Taxonomy" id="2211146"/>
    <lineage>
        <taxon>Bacteria</taxon>
        <taxon>Pseudomonadati</taxon>
        <taxon>Bacteroidota</taxon>
        <taxon>Cytophagia</taxon>
        <taxon>Cytophagales</taxon>
        <taxon>Hymenobacteraceae</taxon>
        <taxon>Hymenobacter</taxon>
    </lineage>
</organism>
<proteinExistence type="predicted"/>
<keyword evidence="3" id="KW-1185">Reference proteome</keyword>
<evidence type="ECO:0000313" key="2">
    <source>
        <dbReference type="EMBL" id="RAK64587.1"/>
    </source>
</evidence>
<comment type="caution">
    <text evidence="2">The sequence shown here is derived from an EMBL/GenBank/DDBJ whole genome shotgun (WGS) entry which is preliminary data.</text>
</comment>
<dbReference type="EMBL" id="QHKM01000006">
    <property type="protein sequence ID" value="RAK64587.1"/>
    <property type="molecule type" value="Genomic_DNA"/>
</dbReference>
<dbReference type="OrthoDB" id="982018at2"/>
<feature type="domain" description="DUF7868" evidence="1">
    <location>
        <begin position="7"/>
        <end position="157"/>
    </location>
</feature>
<dbReference type="Proteomes" id="UP000248553">
    <property type="component" value="Unassembled WGS sequence"/>
</dbReference>
<evidence type="ECO:0000259" key="1">
    <source>
        <dbReference type="Pfam" id="PF25271"/>
    </source>
</evidence>
<dbReference type="InterPro" id="IPR057190">
    <property type="entry name" value="DUF7868"/>
</dbReference>
<protein>
    <recommendedName>
        <fullName evidence="1">DUF7868 domain-containing protein</fullName>
    </recommendedName>
</protein>
<gene>
    <name evidence="2" type="ORF">DLM85_18015</name>
</gene>
<sequence>MDLPQNAEQLGVSAEQLPVVGAGLRTSVRLTPAGRRYLAAAAGHAAPAQLYLTLENVHGTRDATVLNVYLVFSEAGEAGGERQLPAGSAALYGLRRASNPQGSNRAGLTLTFDITPLLAELRASPGLQNDGIRVSIIPDRPLPATSDIVIGRVSIFRML</sequence>
<dbReference type="RefSeq" id="WP_111479537.1">
    <property type="nucleotide sequence ID" value="NZ_QHKM01000006.1"/>
</dbReference>
<accession>A0A328BC62</accession>